<evidence type="ECO:0000313" key="3">
    <source>
        <dbReference type="Proteomes" id="UP001596513"/>
    </source>
</evidence>
<dbReference type="Proteomes" id="UP001596513">
    <property type="component" value="Unassembled WGS sequence"/>
</dbReference>
<evidence type="ECO:0008006" key="4">
    <source>
        <dbReference type="Google" id="ProtNLM"/>
    </source>
</evidence>
<comment type="caution">
    <text evidence="2">The sequence shown here is derived from an EMBL/GenBank/DDBJ whole genome shotgun (WGS) entry which is preliminary data.</text>
</comment>
<evidence type="ECO:0000256" key="1">
    <source>
        <dbReference type="SAM" id="SignalP"/>
    </source>
</evidence>
<keyword evidence="3" id="KW-1185">Reference proteome</keyword>
<gene>
    <name evidence="2" type="ORF">ACFQT0_10965</name>
</gene>
<reference evidence="3" key="1">
    <citation type="journal article" date="2019" name="Int. J. Syst. Evol. Microbiol.">
        <title>The Global Catalogue of Microorganisms (GCM) 10K type strain sequencing project: providing services to taxonomists for standard genome sequencing and annotation.</title>
        <authorList>
            <consortium name="The Broad Institute Genomics Platform"/>
            <consortium name="The Broad Institute Genome Sequencing Center for Infectious Disease"/>
            <person name="Wu L."/>
            <person name="Ma J."/>
        </authorList>
    </citation>
    <scope>NUCLEOTIDE SEQUENCE [LARGE SCALE GENOMIC DNA]</scope>
    <source>
        <strain evidence="3">JCM 19635</strain>
    </source>
</reference>
<feature type="chain" id="PRO_5045457694" description="DUF5723 domain-containing protein" evidence="1">
    <location>
        <begin position="22"/>
        <end position="286"/>
    </location>
</feature>
<dbReference type="EMBL" id="JBHTEK010000001">
    <property type="protein sequence ID" value="MFC7667850.1"/>
    <property type="molecule type" value="Genomic_DNA"/>
</dbReference>
<dbReference type="RefSeq" id="WP_380202707.1">
    <property type="nucleotide sequence ID" value="NZ_JBHTEK010000001.1"/>
</dbReference>
<protein>
    <recommendedName>
        <fullName evidence="4">DUF5723 domain-containing protein</fullName>
    </recommendedName>
</protein>
<feature type="signal peptide" evidence="1">
    <location>
        <begin position="1"/>
        <end position="21"/>
    </location>
</feature>
<proteinExistence type="predicted"/>
<sequence length="286" mass="30442">MKTNRLLPLAALLALPAAVRAQNEISNFSATGRGGVVNTFAQDYQAIGVNPANLGRDSEAKVAFTIGEVGLGVASRSLTKTFFERIIFQRTETIGPADRAKLLDGLTDKDAFNLNIDATTAGLSVSLPGGLGSVAFSNRQRISAHLALNRNAADVLLNGKNAASLQPYYPTTGTATQPAPALGEFLDGTAIQMAWTSEYNIAYGLRVLDLPNFQLSAGAGYRYIRGIGIADIRAEGGNLAAYSALSPLFRWTTAHWPPTPISGPKRARGWRPWAVATAPTWACRPK</sequence>
<name>A0ABW2U306_9BACT</name>
<organism evidence="2 3">
    <name type="scientific">Hymenobacter humi</name>
    <dbReference type="NCBI Taxonomy" id="1411620"/>
    <lineage>
        <taxon>Bacteria</taxon>
        <taxon>Pseudomonadati</taxon>
        <taxon>Bacteroidota</taxon>
        <taxon>Cytophagia</taxon>
        <taxon>Cytophagales</taxon>
        <taxon>Hymenobacteraceae</taxon>
        <taxon>Hymenobacter</taxon>
    </lineage>
</organism>
<evidence type="ECO:0000313" key="2">
    <source>
        <dbReference type="EMBL" id="MFC7667850.1"/>
    </source>
</evidence>
<keyword evidence="1" id="KW-0732">Signal</keyword>
<accession>A0ABW2U306</accession>